<keyword evidence="3" id="KW-1185">Reference proteome</keyword>
<evidence type="ECO:0000313" key="2">
    <source>
        <dbReference type="EMBL" id="GAA3237062.1"/>
    </source>
</evidence>
<reference evidence="3" key="1">
    <citation type="journal article" date="2019" name="Int. J. Syst. Evol. Microbiol.">
        <title>The Global Catalogue of Microorganisms (GCM) 10K type strain sequencing project: providing services to taxonomists for standard genome sequencing and annotation.</title>
        <authorList>
            <consortium name="The Broad Institute Genomics Platform"/>
            <consortium name="The Broad Institute Genome Sequencing Center for Infectious Disease"/>
            <person name="Wu L."/>
            <person name="Ma J."/>
        </authorList>
    </citation>
    <scope>NUCLEOTIDE SEQUENCE [LARGE SCALE GENOMIC DNA]</scope>
    <source>
        <strain evidence="3">JCM 9377</strain>
    </source>
</reference>
<dbReference type="EMBL" id="BAAAUV010000031">
    <property type="protein sequence ID" value="GAA3237062.1"/>
    <property type="molecule type" value="Genomic_DNA"/>
</dbReference>
<feature type="region of interest" description="Disordered" evidence="1">
    <location>
        <begin position="113"/>
        <end position="142"/>
    </location>
</feature>
<protein>
    <submittedName>
        <fullName evidence="2">Uncharacterized protein</fullName>
    </submittedName>
</protein>
<evidence type="ECO:0000313" key="3">
    <source>
        <dbReference type="Proteomes" id="UP001501237"/>
    </source>
</evidence>
<dbReference type="RefSeq" id="WP_344837569.1">
    <property type="nucleotide sequence ID" value="NZ_BAAAUV010000031.1"/>
</dbReference>
<dbReference type="Proteomes" id="UP001501237">
    <property type="component" value="Unassembled WGS sequence"/>
</dbReference>
<evidence type="ECO:0000256" key="1">
    <source>
        <dbReference type="SAM" id="MobiDB-lite"/>
    </source>
</evidence>
<accession>A0ABP6QP40</accession>
<sequence>MIYFTETGWVAIFSGGGAAGTDTEIGRTRDVEGWDPESGAALVVDPQAGRVRPATDWEDFSHLEETHRAVTALPGGGWRARWDDEGGAPLIQPVLAWVVSSRGRVVPTTINTYGTEDESELGEPDHLLAPGEELRPVPRPPR</sequence>
<gene>
    <name evidence="2" type="ORF">GCM10010468_71690</name>
</gene>
<comment type="caution">
    <text evidence="2">The sequence shown here is derived from an EMBL/GenBank/DDBJ whole genome shotgun (WGS) entry which is preliminary data.</text>
</comment>
<name>A0ABP6QP40_9ACTN</name>
<organism evidence="2 3">
    <name type="scientific">Actinocorallia longicatena</name>
    <dbReference type="NCBI Taxonomy" id="111803"/>
    <lineage>
        <taxon>Bacteria</taxon>
        <taxon>Bacillati</taxon>
        <taxon>Actinomycetota</taxon>
        <taxon>Actinomycetes</taxon>
        <taxon>Streptosporangiales</taxon>
        <taxon>Thermomonosporaceae</taxon>
        <taxon>Actinocorallia</taxon>
    </lineage>
</organism>
<proteinExistence type="predicted"/>